<dbReference type="PANTHER" id="PTHR21193:SF3">
    <property type="entry name" value="OXIDOREDUCTASE-LIKE DOMAIN-CONTAINING PROTEIN 1"/>
    <property type="match status" value="1"/>
</dbReference>
<dbReference type="Proteomes" id="UP001444661">
    <property type="component" value="Unassembled WGS sequence"/>
</dbReference>
<name>A0ABR1TD48_9PEZI</name>
<evidence type="ECO:0000313" key="4">
    <source>
        <dbReference type="Proteomes" id="UP001444661"/>
    </source>
</evidence>
<feature type="compositionally biased region" description="Low complexity" evidence="1">
    <location>
        <begin position="95"/>
        <end position="110"/>
    </location>
</feature>
<accession>A0ABR1TD48</accession>
<proteinExistence type="predicted"/>
<dbReference type="InterPro" id="IPR019180">
    <property type="entry name" value="Oxidoreductase-like_N"/>
</dbReference>
<dbReference type="PANTHER" id="PTHR21193">
    <property type="entry name" value="OXIDOREDUCTASE-LIKE DOMAIN-CONTAINING PROTEIN 1"/>
    <property type="match status" value="1"/>
</dbReference>
<reference evidence="3 4" key="1">
    <citation type="submission" date="2023-01" db="EMBL/GenBank/DDBJ databases">
        <title>Analysis of 21 Apiospora genomes using comparative genomics revels a genus with tremendous synthesis potential of carbohydrate active enzymes and secondary metabolites.</title>
        <authorList>
            <person name="Sorensen T."/>
        </authorList>
    </citation>
    <scope>NUCLEOTIDE SEQUENCE [LARGE SCALE GENOMIC DNA]</scope>
    <source>
        <strain evidence="3 4">CBS 33761</strain>
    </source>
</reference>
<organism evidence="3 4">
    <name type="scientific">Apiospora rasikravindrae</name>
    <dbReference type="NCBI Taxonomy" id="990691"/>
    <lineage>
        <taxon>Eukaryota</taxon>
        <taxon>Fungi</taxon>
        <taxon>Dikarya</taxon>
        <taxon>Ascomycota</taxon>
        <taxon>Pezizomycotina</taxon>
        <taxon>Sordariomycetes</taxon>
        <taxon>Xylariomycetidae</taxon>
        <taxon>Amphisphaeriales</taxon>
        <taxon>Apiosporaceae</taxon>
        <taxon>Apiospora</taxon>
    </lineage>
</organism>
<sequence>MSSAGSRSLFRGAQMISRRSISSFNKTPPAANKGHHANTEQAMPIGTYYEAIMAKPQPIPETKPEEPPTTSTTKSSRSTAKKTASAQDGGETVDTSAAPAPSPTAEPATAQEKAKIIFGTRLAGPVERAERLKALQSRSTLVAGVLVPPRPEEPDNCCMSGCVNCVWDQYRDDMEEWASINAIADKRLQEQKEPPDAIRSVSAAKSTEGSDGAGAPQPSHSETTSMEDDGGGSSTLRSPEISKNMWDEDLYKDIPVGIREFMKTEKKLKTRHNEEGSIGG</sequence>
<feature type="region of interest" description="Disordered" evidence="1">
    <location>
        <begin position="186"/>
        <end position="249"/>
    </location>
</feature>
<feature type="region of interest" description="Disordered" evidence="1">
    <location>
        <begin position="1"/>
        <end position="111"/>
    </location>
</feature>
<dbReference type="InterPro" id="IPR039251">
    <property type="entry name" value="OXLD1"/>
</dbReference>
<feature type="compositionally biased region" description="Polar residues" evidence="1">
    <location>
        <begin position="17"/>
        <end position="26"/>
    </location>
</feature>
<dbReference type="Pfam" id="PF09791">
    <property type="entry name" value="Oxidored-like"/>
    <property type="match status" value="1"/>
</dbReference>
<feature type="compositionally biased region" description="Basic and acidic residues" evidence="1">
    <location>
        <begin position="186"/>
        <end position="196"/>
    </location>
</feature>
<protein>
    <submittedName>
        <fullName evidence="3">Oxidoreductase-like protein</fullName>
    </submittedName>
</protein>
<keyword evidence="4" id="KW-1185">Reference proteome</keyword>
<evidence type="ECO:0000256" key="1">
    <source>
        <dbReference type="SAM" id="MobiDB-lite"/>
    </source>
</evidence>
<feature type="compositionally biased region" description="Low complexity" evidence="1">
    <location>
        <begin position="68"/>
        <end position="86"/>
    </location>
</feature>
<gene>
    <name evidence="3" type="ORF">PG993_004561</name>
</gene>
<feature type="domain" description="Oxidoreductase-like" evidence="2">
    <location>
        <begin position="142"/>
        <end position="181"/>
    </location>
</feature>
<evidence type="ECO:0000313" key="3">
    <source>
        <dbReference type="EMBL" id="KAK8044537.1"/>
    </source>
</evidence>
<dbReference type="EMBL" id="JAQQWK010000003">
    <property type="protein sequence ID" value="KAK8044537.1"/>
    <property type="molecule type" value="Genomic_DNA"/>
</dbReference>
<evidence type="ECO:0000259" key="2">
    <source>
        <dbReference type="Pfam" id="PF09791"/>
    </source>
</evidence>
<comment type="caution">
    <text evidence="3">The sequence shown here is derived from an EMBL/GenBank/DDBJ whole genome shotgun (WGS) entry which is preliminary data.</text>
</comment>